<proteinExistence type="predicted"/>
<evidence type="ECO:0000313" key="1">
    <source>
        <dbReference type="EMBL" id="GAA1912513.1"/>
    </source>
</evidence>
<dbReference type="EMBL" id="BAAAMJ010000020">
    <property type="protein sequence ID" value="GAA1912513.1"/>
    <property type="molecule type" value="Genomic_DNA"/>
</dbReference>
<comment type="caution">
    <text evidence="1">The sequence shown here is derived from an EMBL/GenBank/DDBJ whole genome shotgun (WGS) entry which is preliminary data.</text>
</comment>
<reference evidence="2" key="1">
    <citation type="journal article" date="2019" name="Int. J. Syst. Evol. Microbiol.">
        <title>The Global Catalogue of Microorganisms (GCM) 10K type strain sequencing project: providing services to taxonomists for standard genome sequencing and annotation.</title>
        <authorList>
            <consortium name="The Broad Institute Genomics Platform"/>
            <consortium name="The Broad Institute Genome Sequencing Center for Infectious Disease"/>
            <person name="Wu L."/>
            <person name="Ma J."/>
        </authorList>
    </citation>
    <scope>NUCLEOTIDE SEQUENCE [LARGE SCALE GENOMIC DNA]</scope>
    <source>
        <strain evidence="2">JCM 13581</strain>
    </source>
</reference>
<organism evidence="1 2">
    <name type="scientific">Streptomyces sodiiphilus</name>
    <dbReference type="NCBI Taxonomy" id="226217"/>
    <lineage>
        <taxon>Bacteria</taxon>
        <taxon>Bacillati</taxon>
        <taxon>Actinomycetota</taxon>
        <taxon>Actinomycetes</taxon>
        <taxon>Kitasatosporales</taxon>
        <taxon>Streptomycetaceae</taxon>
        <taxon>Streptomyces</taxon>
    </lineage>
</organism>
<sequence>MCWTPARTVRRTLGLLCDAIREGLLTVPSVSAPADDLLASQYRLPFKHGGFAEWCEREGVFAH</sequence>
<dbReference type="Proteomes" id="UP001501303">
    <property type="component" value="Unassembled WGS sequence"/>
</dbReference>
<evidence type="ECO:0000313" key="2">
    <source>
        <dbReference type="Proteomes" id="UP001501303"/>
    </source>
</evidence>
<keyword evidence="2" id="KW-1185">Reference proteome</keyword>
<gene>
    <name evidence="1" type="ORF">GCM10009716_22890</name>
</gene>
<name>A0ABP5AIB9_9ACTN</name>
<accession>A0ABP5AIB9</accession>
<protein>
    <submittedName>
        <fullName evidence="1">Uncharacterized protein</fullName>
    </submittedName>
</protein>